<dbReference type="InterPro" id="IPR031127">
    <property type="entry name" value="E3_UB_ligase_RBR"/>
</dbReference>
<evidence type="ECO:0000313" key="15">
    <source>
        <dbReference type="EMBL" id="VDL74754.1"/>
    </source>
</evidence>
<dbReference type="SUPFAM" id="SSF57850">
    <property type="entry name" value="RING/U-box"/>
    <property type="match status" value="3"/>
</dbReference>
<dbReference type="Gene3D" id="3.10.110.10">
    <property type="entry name" value="Ubiquitin Conjugating Enzyme"/>
    <property type="match status" value="1"/>
</dbReference>
<dbReference type="SMART" id="SM00184">
    <property type="entry name" value="RING"/>
    <property type="match status" value="1"/>
</dbReference>
<evidence type="ECO:0000256" key="2">
    <source>
        <dbReference type="ARBA" id="ARBA00004906"/>
    </source>
</evidence>
<organism evidence="17">
    <name type="scientific">Nippostrongylus brasiliensis</name>
    <name type="common">Rat hookworm</name>
    <dbReference type="NCBI Taxonomy" id="27835"/>
    <lineage>
        <taxon>Eukaryota</taxon>
        <taxon>Metazoa</taxon>
        <taxon>Ecdysozoa</taxon>
        <taxon>Nematoda</taxon>
        <taxon>Chromadorea</taxon>
        <taxon>Rhabditida</taxon>
        <taxon>Rhabditina</taxon>
        <taxon>Rhabditomorpha</taxon>
        <taxon>Strongyloidea</taxon>
        <taxon>Heligmosomidae</taxon>
        <taxon>Nippostrongylus</taxon>
    </lineage>
</organism>
<dbReference type="Gene3D" id="1.20.120.1750">
    <property type="match status" value="1"/>
</dbReference>
<comment type="pathway">
    <text evidence="2">Protein modification; protein ubiquitination.</text>
</comment>
<feature type="domain" description="RING-type" evidence="14">
    <location>
        <begin position="122"/>
        <end position="383"/>
    </location>
</feature>
<dbReference type="CDD" id="cd20341">
    <property type="entry name" value="BRcat_RBR_RNF14"/>
    <property type="match status" value="1"/>
</dbReference>
<dbReference type="Pfam" id="PF22191">
    <property type="entry name" value="IBR_1"/>
    <property type="match status" value="1"/>
</dbReference>
<evidence type="ECO:0000256" key="6">
    <source>
        <dbReference type="ARBA" id="ARBA00022737"/>
    </source>
</evidence>
<evidence type="ECO:0000256" key="7">
    <source>
        <dbReference type="ARBA" id="ARBA00022771"/>
    </source>
</evidence>
<dbReference type="EMBL" id="UYSL01020469">
    <property type="protein sequence ID" value="VDL74754.1"/>
    <property type="molecule type" value="Genomic_DNA"/>
</dbReference>
<gene>
    <name evidence="15" type="ORF">NBR_LOCUS11165</name>
</gene>
<keyword evidence="9" id="KW-0862">Zinc</keyword>
<keyword evidence="8" id="KW-0833">Ubl conjugation pathway</keyword>
<dbReference type="SUPFAM" id="SSF54495">
    <property type="entry name" value="UBC-like"/>
    <property type="match status" value="1"/>
</dbReference>
<dbReference type="PANTHER" id="PTHR11685">
    <property type="entry name" value="RBR FAMILY RING FINGER AND IBR DOMAIN-CONTAINING"/>
    <property type="match status" value="1"/>
</dbReference>
<dbReference type="InterPro" id="IPR002867">
    <property type="entry name" value="IBR_dom"/>
</dbReference>
<dbReference type="EC" id="2.3.2.31" evidence="3"/>
<dbReference type="GO" id="GO:0008270">
    <property type="term" value="F:zinc ion binding"/>
    <property type="evidence" value="ECO:0007669"/>
    <property type="project" value="UniProtKB-KW"/>
</dbReference>
<dbReference type="InterPro" id="IPR001841">
    <property type="entry name" value="Znf_RING"/>
</dbReference>
<dbReference type="AlphaFoldDB" id="A0A0N4Y5B2"/>
<dbReference type="SMART" id="SM00647">
    <property type="entry name" value="IBR"/>
    <property type="match status" value="2"/>
</dbReference>
<comment type="similarity">
    <text evidence="10">Belongs to the RBR family. RNF14 subfamily.</text>
</comment>
<dbReference type="Pfam" id="PF05773">
    <property type="entry name" value="RWD"/>
    <property type="match status" value="1"/>
</dbReference>
<keyword evidence="16" id="KW-1185">Reference proteome</keyword>
<evidence type="ECO:0000259" key="12">
    <source>
        <dbReference type="PROSITE" id="PS50089"/>
    </source>
</evidence>
<dbReference type="PROSITE" id="PS00518">
    <property type="entry name" value="ZF_RING_1"/>
    <property type="match status" value="1"/>
</dbReference>
<dbReference type="GO" id="GO:0016567">
    <property type="term" value="P:protein ubiquitination"/>
    <property type="evidence" value="ECO:0007669"/>
    <property type="project" value="InterPro"/>
</dbReference>
<keyword evidence="5" id="KW-0479">Metal-binding</keyword>
<comment type="catalytic activity">
    <reaction evidence="1">
        <text>[E2 ubiquitin-conjugating enzyme]-S-ubiquitinyl-L-cysteine + [acceptor protein]-L-lysine = [E2 ubiquitin-conjugating enzyme]-L-cysteine + [acceptor protein]-N(6)-ubiquitinyl-L-lysine.</text>
        <dbReference type="EC" id="2.3.2.31"/>
    </reaction>
</comment>
<evidence type="ECO:0000256" key="10">
    <source>
        <dbReference type="ARBA" id="ARBA00044508"/>
    </source>
</evidence>
<dbReference type="InterPro" id="IPR044066">
    <property type="entry name" value="TRIAD_supradom"/>
</dbReference>
<evidence type="ECO:0000256" key="9">
    <source>
        <dbReference type="ARBA" id="ARBA00022833"/>
    </source>
</evidence>
<evidence type="ECO:0000259" key="14">
    <source>
        <dbReference type="PROSITE" id="PS51873"/>
    </source>
</evidence>
<keyword evidence="4" id="KW-0808">Transferase</keyword>
<dbReference type="PROSITE" id="PS50089">
    <property type="entry name" value="ZF_RING_2"/>
    <property type="match status" value="1"/>
</dbReference>
<name>A0A0N4Y5B2_NIPBR</name>
<dbReference type="InterPro" id="IPR047548">
    <property type="entry name" value="Rcat_RBR_RNF14"/>
</dbReference>
<evidence type="ECO:0000256" key="1">
    <source>
        <dbReference type="ARBA" id="ARBA00001798"/>
    </source>
</evidence>
<evidence type="ECO:0000313" key="17">
    <source>
        <dbReference type="WBParaSite" id="NBR_0001116401-mRNA-1"/>
    </source>
</evidence>
<dbReference type="InterPro" id="IPR017907">
    <property type="entry name" value="Znf_RING_CS"/>
</dbReference>
<dbReference type="CDD" id="cd23820">
    <property type="entry name" value="RWD_RNF14"/>
    <property type="match status" value="1"/>
</dbReference>
<reference evidence="15 16" key="2">
    <citation type="submission" date="2018-11" db="EMBL/GenBank/DDBJ databases">
        <authorList>
            <consortium name="Pathogen Informatics"/>
        </authorList>
    </citation>
    <scope>NUCLEOTIDE SEQUENCE [LARGE SCALE GENOMIC DNA]</scope>
</reference>
<keyword evidence="7 11" id="KW-0863">Zinc-finger</keyword>
<evidence type="ECO:0000256" key="4">
    <source>
        <dbReference type="ARBA" id="ARBA00022679"/>
    </source>
</evidence>
<dbReference type="GO" id="GO:0061630">
    <property type="term" value="F:ubiquitin protein ligase activity"/>
    <property type="evidence" value="ECO:0007669"/>
    <property type="project" value="UniProtKB-EC"/>
</dbReference>
<dbReference type="Gene3D" id="3.30.40.10">
    <property type="entry name" value="Zinc/RING finger domain, C3HC4 (zinc finger)"/>
    <property type="match status" value="1"/>
</dbReference>
<dbReference type="InterPro" id="IPR016135">
    <property type="entry name" value="UBQ-conjugating_enzyme/RWD"/>
</dbReference>
<dbReference type="InterPro" id="IPR013083">
    <property type="entry name" value="Znf_RING/FYVE/PHD"/>
</dbReference>
<keyword evidence="6" id="KW-0677">Repeat</keyword>
<dbReference type="FunFam" id="3.30.40.10:FF:000137">
    <property type="entry name" value="RanBP-type and C3HC4-type zinc finger-containing protein 1"/>
    <property type="match status" value="1"/>
</dbReference>
<evidence type="ECO:0000256" key="5">
    <source>
        <dbReference type="ARBA" id="ARBA00022723"/>
    </source>
</evidence>
<reference evidence="17" key="1">
    <citation type="submission" date="2017-02" db="UniProtKB">
        <authorList>
            <consortium name="WormBaseParasite"/>
        </authorList>
    </citation>
    <scope>IDENTIFICATION</scope>
</reference>
<evidence type="ECO:0000259" key="13">
    <source>
        <dbReference type="PROSITE" id="PS50908"/>
    </source>
</evidence>
<evidence type="ECO:0000256" key="8">
    <source>
        <dbReference type="ARBA" id="ARBA00022786"/>
    </source>
</evidence>
<evidence type="ECO:0000256" key="3">
    <source>
        <dbReference type="ARBA" id="ARBA00012251"/>
    </source>
</evidence>
<accession>A0A0N4Y5B2</accession>
<dbReference type="STRING" id="27835.A0A0N4Y5B2"/>
<sequence length="383" mass="43893">MWYKYYRQFETNHLPPIDLIFKLSPGYPHEKAAVDLECMWMPTSMKSKLLKQIDGVLLDNIGLPVLYNCYDVVKNFVAETKIEKISLGSNEFPRKHNMRPMEMLKLVREECEKAEATAFNNQCHDCEVCFENKTGHRCVRFSPCGHEFCKDCVKAYFEGKLRSEQISLLTCLADGCDSNASDTIIVELLGQEEFDRYEGILLDQALESMSDMLPCPRLSCQKPAAVSQTTKNLATCQFCGHNFCATCRRGYHGVAKCELAEVSVSTYSENEDGTWEIHEVSLKEYLKATPEQRIEMGWWYGGIENLEAQMEEAINKADMATYNWKQGNCKKCPYCSIPAQKEYGCNKVTCSMCHQYFCWLCNEKLNKDDPYSHFKTGPCRVDA</sequence>
<dbReference type="CDD" id="cd20354">
    <property type="entry name" value="Rcat_RBR_RNF14"/>
    <property type="match status" value="1"/>
</dbReference>
<proteinExistence type="inferred from homology"/>
<dbReference type="Pfam" id="PF01485">
    <property type="entry name" value="IBR"/>
    <property type="match status" value="1"/>
</dbReference>
<dbReference type="Proteomes" id="UP000271162">
    <property type="component" value="Unassembled WGS sequence"/>
</dbReference>
<dbReference type="InterPro" id="IPR006575">
    <property type="entry name" value="RWD_dom"/>
</dbReference>
<dbReference type="PROSITE" id="PS50908">
    <property type="entry name" value="RWD"/>
    <property type="match status" value="1"/>
</dbReference>
<feature type="domain" description="RING-type" evidence="12">
    <location>
        <begin position="126"/>
        <end position="174"/>
    </location>
</feature>
<evidence type="ECO:0000256" key="11">
    <source>
        <dbReference type="PROSITE-ProRule" id="PRU00175"/>
    </source>
</evidence>
<feature type="domain" description="RWD" evidence="13">
    <location>
        <begin position="1"/>
        <end position="80"/>
    </location>
</feature>
<protein>
    <recommendedName>
        <fullName evidence="3">RBR-type E3 ubiquitin transferase</fullName>
        <ecNumber evidence="3">2.3.2.31</ecNumber>
    </recommendedName>
</protein>
<dbReference type="WBParaSite" id="NBR_0001116401-mRNA-1">
    <property type="protein sequence ID" value="NBR_0001116401-mRNA-1"/>
    <property type="gene ID" value="NBR_0001116401"/>
</dbReference>
<dbReference type="PROSITE" id="PS51873">
    <property type="entry name" value="TRIAD"/>
    <property type="match status" value="1"/>
</dbReference>
<dbReference type="Gene3D" id="2.20.25.20">
    <property type="match status" value="1"/>
</dbReference>
<dbReference type="OMA" id="SVKWLEP"/>
<evidence type="ECO:0000313" key="16">
    <source>
        <dbReference type="Proteomes" id="UP000271162"/>
    </source>
</evidence>